<organism evidence="1 2">
    <name type="scientific">Sphingobacterium phlebotomi</name>
    <dbReference type="NCBI Taxonomy" id="2605433"/>
    <lineage>
        <taxon>Bacteria</taxon>
        <taxon>Pseudomonadati</taxon>
        <taxon>Bacteroidota</taxon>
        <taxon>Sphingobacteriia</taxon>
        <taxon>Sphingobacteriales</taxon>
        <taxon>Sphingobacteriaceae</taxon>
        <taxon>Sphingobacterium</taxon>
    </lineage>
</organism>
<dbReference type="RefSeq" id="WP_148921063.1">
    <property type="nucleotide sequence ID" value="NZ_VTAV01000022.1"/>
</dbReference>
<dbReference type="Proteomes" id="UP000322362">
    <property type="component" value="Unassembled WGS sequence"/>
</dbReference>
<proteinExistence type="predicted"/>
<evidence type="ECO:0000313" key="1">
    <source>
        <dbReference type="EMBL" id="TYR31767.1"/>
    </source>
</evidence>
<sequence length="98" mass="11376">MSSAVFNTELNRLWCLALGHASKLGLAVEYKSFEQRQRFKERYLATKALYYNEQPDFDVMSNGSYPLPGKFSLTCVDLTKDNHIWAALQFTDNEVRYL</sequence>
<dbReference type="AlphaFoldDB" id="A0A5D4GTU6"/>
<name>A0A5D4GTU6_9SPHI</name>
<reference evidence="1 2" key="1">
    <citation type="submission" date="2019-08" db="EMBL/GenBank/DDBJ databases">
        <title>Phlebobacter frassis gen. nov. sp. nov., a new member of family Sphingobacteriaceae isolated from sand fly rearing media.</title>
        <authorList>
            <person name="Kakumanu M.L."/>
            <person name="Marayati B.F."/>
            <person name="Wada-Katsumata A."/>
            <person name="Wasserberg G."/>
            <person name="Schal C."/>
            <person name="Apperson C.S."/>
            <person name="Ponnusamy L."/>
        </authorList>
    </citation>
    <scope>NUCLEOTIDE SEQUENCE [LARGE SCALE GENOMIC DNA]</scope>
    <source>
        <strain evidence="1 2">SSI9</strain>
    </source>
</reference>
<comment type="caution">
    <text evidence="1">The sequence shown here is derived from an EMBL/GenBank/DDBJ whole genome shotgun (WGS) entry which is preliminary data.</text>
</comment>
<evidence type="ECO:0000313" key="2">
    <source>
        <dbReference type="Proteomes" id="UP000322362"/>
    </source>
</evidence>
<gene>
    <name evidence="1" type="ORF">FXV77_20250</name>
</gene>
<dbReference type="EMBL" id="VTAV01000022">
    <property type="protein sequence ID" value="TYR31767.1"/>
    <property type="molecule type" value="Genomic_DNA"/>
</dbReference>
<keyword evidence="2" id="KW-1185">Reference proteome</keyword>
<protein>
    <submittedName>
        <fullName evidence="1">Uncharacterized protein</fullName>
    </submittedName>
</protein>
<accession>A0A5D4GTU6</accession>